<feature type="domain" description="ISXO2-like transposase" evidence="2">
    <location>
        <begin position="147"/>
        <end position="301"/>
    </location>
</feature>
<reference evidence="3 4" key="1">
    <citation type="submission" date="2014-10" db="EMBL/GenBank/DDBJ databases">
        <authorList>
            <person name="Seo M.-J."/>
            <person name="Seok Y.J."/>
            <person name="Cha I.-T."/>
        </authorList>
    </citation>
    <scope>NUCLEOTIDE SEQUENCE [LARGE SCALE GENOMIC DNA]</scope>
    <source>
        <strain evidence="3 4">NEU</strain>
    </source>
</reference>
<feature type="region of interest" description="Disordered" evidence="1">
    <location>
        <begin position="163"/>
        <end position="182"/>
    </location>
</feature>
<dbReference type="SMART" id="SM01126">
    <property type="entry name" value="DDE_Tnp_IS1595"/>
    <property type="match status" value="1"/>
</dbReference>
<dbReference type="RefSeq" id="WP_071362695.1">
    <property type="nucleotide sequence ID" value="NZ_JRYB01000001.1"/>
</dbReference>
<dbReference type="EMBL" id="JRYB01000001">
    <property type="protein sequence ID" value="OIJ39532.1"/>
    <property type="molecule type" value="Genomic_DNA"/>
</dbReference>
<dbReference type="AlphaFoldDB" id="A0A1S2N5I4"/>
<accession>A0A1S2N5I4</accession>
<protein>
    <submittedName>
        <fullName evidence="3">Putative transposase</fullName>
    </submittedName>
</protein>
<dbReference type="NCBIfam" id="NF033547">
    <property type="entry name" value="transpos_IS1595"/>
    <property type="match status" value="1"/>
</dbReference>
<comment type="caution">
    <text evidence="3">The sequence shown here is derived from an EMBL/GenBank/DDBJ whole genome shotgun (WGS) entry which is preliminary data.</text>
</comment>
<dbReference type="InterPro" id="IPR024445">
    <property type="entry name" value="Tnp_ISXO2-like"/>
</dbReference>
<dbReference type="Proteomes" id="UP000180246">
    <property type="component" value="Unassembled WGS sequence"/>
</dbReference>
<name>A0A1S2N5I4_9BURK</name>
<evidence type="ECO:0000313" key="3">
    <source>
        <dbReference type="EMBL" id="OIJ39532.1"/>
    </source>
</evidence>
<evidence type="ECO:0000256" key="1">
    <source>
        <dbReference type="SAM" id="MobiDB-lite"/>
    </source>
</evidence>
<organism evidence="3 4">
    <name type="scientific">Massilia timonae</name>
    <dbReference type="NCBI Taxonomy" id="47229"/>
    <lineage>
        <taxon>Bacteria</taxon>
        <taxon>Pseudomonadati</taxon>
        <taxon>Pseudomonadota</taxon>
        <taxon>Betaproteobacteria</taxon>
        <taxon>Burkholderiales</taxon>
        <taxon>Oxalobacteraceae</taxon>
        <taxon>Telluria group</taxon>
        <taxon>Massilia</taxon>
    </lineage>
</organism>
<sequence length="321" mass="35585">MDSLDFDTLFAALRGVSLDLQERSRLRAWLATVDDAADAVADCIALIEQAAIGKCCPRCGGARSHRCGQASGLQRWRCLACGRSYNALSGTPLAHLRKKEHWLDYLQCLLDSRTVRASADAVQVHRTTSFRWRHRMVAGFIHERAARLGGVVEADETYLLESQKGSRKLTRPPRQRGGVARHRGVGRDHDCLLVACERDGPTLDFHCGRGPVSLAELDQCLGPVLAPDAWLISDGAAAYRAFAKHHGIRHEAINLRAGERARGAVHLNHMNGWHSRFKRWLARFNGVASRYLAHYSGWRRVLDVGSPATPHQLLKAAVKAD</sequence>
<proteinExistence type="predicted"/>
<feature type="compositionally biased region" description="Basic residues" evidence="1">
    <location>
        <begin position="165"/>
        <end position="182"/>
    </location>
</feature>
<dbReference type="Pfam" id="PF12762">
    <property type="entry name" value="DDE_Tnp_IS1595"/>
    <property type="match status" value="1"/>
</dbReference>
<evidence type="ECO:0000313" key="4">
    <source>
        <dbReference type="Proteomes" id="UP000180246"/>
    </source>
</evidence>
<evidence type="ECO:0000259" key="2">
    <source>
        <dbReference type="SMART" id="SM01126"/>
    </source>
</evidence>
<gene>
    <name evidence="3" type="ORF">LO55_3867</name>
</gene>